<comment type="caution">
    <text evidence="1">The sequence shown here is derived from an EMBL/GenBank/DDBJ whole genome shotgun (WGS) entry which is preliminary data.</text>
</comment>
<gene>
    <name evidence="1" type="ORF">RWE15_07670</name>
</gene>
<evidence type="ECO:0000313" key="1">
    <source>
        <dbReference type="EMBL" id="MDY0394359.1"/>
    </source>
</evidence>
<name>A0ABU5C723_9BACI</name>
<proteinExistence type="predicted"/>
<dbReference type="Proteomes" id="UP001281447">
    <property type="component" value="Unassembled WGS sequence"/>
</dbReference>
<reference evidence="1 2" key="1">
    <citation type="submission" date="2023-10" db="EMBL/GenBank/DDBJ databases">
        <title>Virgibacillus halophilus 5B73C genome.</title>
        <authorList>
            <person name="Miliotis G."/>
            <person name="Sengupta P."/>
            <person name="Hameed A."/>
            <person name="Chuvochina M."/>
            <person name="Mcdonagh F."/>
            <person name="Simpson A.C."/>
            <person name="Singh N.K."/>
            <person name="Rekha P.D."/>
            <person name="Raman K."/>
            <person name="Hugenholtz P."/>
            <person name="Venkateswaran K."/>
        </authorList>
    </citation>
    <scope>NUCLEOTIDE SEQUENCE [LARGE SCALE GENOMIC DNA]</scope>
    <source>
        <strain evidence="1 2">5B73C</strain>
    </source>
</reference>
<sequence>MVTLDTPMMAWREFDLKNVYLPFLAGEGGG</sequence>
<keyword evidence="2" id="KW-1185">Reference proteome</keyword>
<evidence type="ECO:0000313" key="2">
    <source>
        <dbReference type="Proteomes" id="UP001281447"/>
    </source>
</evidence>
<dbReference type="EMBL" id="JAWDIP010000003">
    <property type="protein sequence ID" value="MDY0394359.1"/>
    <property type="molecule type" value="Genomic_DNA"/>
</dbReference>
<organism evidence="1 2">
    <name type="scientific">Tigheibacillus halophilus</name>
    <dbReference type="NCBI Taxonomy" id="361280"/>
    <lineage>
        <taxon>Bacteria</taxon>
        <taxon>Bacillati</taxon>
        <taxon>Bacillota</taxon>
        <taxon>Bacilli</taxon>
        <taxon>Bacillales</taxon>
        <taxon>Bacillaceae</taxon>
        <taxon>Tigheibacillus</taxon>
    </lineage>
</organism>
<accession>A0ABU5C723</accession>
<protein>
    <submittedName>
        <fullName evidence="1">Uncharacterized protein</fullName>
    </submittedName>
</protein>